<accession>A0A1G2JD62</accession>
<name>A0A1G2JD62_9BACT</name>
<dbReference type="PANTHER" id="PTHR33823">
    <property type="entry name" value="RNA POLYMERASE-BINDING TRANSCRIPTION FACTOR DKSA-RELATED"/>
    <property type="match status" value="1"/>
</dbReference>
<dbReference type="Pfam" id="PF01258">
    <property type="entry name" value="zf-dskA_traR"/>
    <property type="match status" value="1"/>
</dbReference>
<evidence type="ECO:0000259" key="7">
    <source>
        <dbReference type="Pfam" id="PF01258"/>
    </source>
</evidence>
<evidence type="ECO:0000256" key="2">
    <source>
        <dbReference type="ARBA" id="ARBA00022771"/>
    </source>
</evidence>
<evidence type="ECO:0000256" key="3">
    <source>
        <dbReference type="ARBA" id="ARBA00022833"/>
    </source>
</evidence>
<keyword evidence="5" id="KW-0175">Coiled coil</keyword>
<dbReference type="InterPro" id="IPR020458">
    <property type="entry name" value="Znf_DskA_TraR_CS"/>
</dbReference>
<evidence type="ECO:0000256" key="6">
    <source>
        <dbReference type="SAM" id="MobiDB-lite"/>
    </source>
</evidence>
<dbReference type="AlphaFoldDB" id="A0A1G2JD62"/>
<feature type="compositionally biased region" description="Basic and acidic residues" evidence="6">
    <location>
        <begin position="33"/>
        <end position="44"/>
    </location>
</feature>
<feature type="zinc finger region" description="dksA C4-type" evidence="4">
    <location>
        <begin position="92"/>
        <end position="116"/>
    </location>
</feature>
<dbReference type="EMBL" id="MHPP01000011">
    <property type="protein sequence ID" value="OGZ84883.1"/>
    <property type="molecule type" value="Genomic_DNA"/>
</dbReference>
<proteinExistence type="predicted"/>
<keyword evidence="2" id="KW-0863">Zinc-finger</keyword>
<dbReference type="PROSITE" id="PS01102">
    <property type="entry name" value="ZF_DKSA_1"/>
    <property type="match status" value="1"/>
</dbReference>
<evidence type="ECO:0000313" key="9">
    <source>
        <dbReference type="Proteomes" id="UP000177751"/>
    </source>
</evidence>
<feature type="coiled-coil region" evidence="5">
    <location>
        <begin position="3"/>
        <end position="30"/>
    </location>
</feature>
<gene>
    <name evidence="8" type="ORF">A2401_02055</name>
</gene>
<dbReference type="STRING" id="1802229.A2401_02055"/>
<dbReference type="Proteomes" id="UP000177751">
    <property type="component" value="Unassembled WGS sequence"/>
</dbReference>
<dbReference type="Gene3D" id="1.20.120.910">
    <property type="entry name" value="DksA, coiled-coil domain"/>
    <property type="match status" value="1"/>
</dbReference>
<evidence type="ECO:0000256" key="1">
    <source>
        <dbReference type="ARBA" id="ARBA00022723"/>
    </source>
</evidence>
<sequence length="119" mass="13665">MDKKLTEELKTKLEEQKKSIEKELETFAKKDDIPKGDWETKYPNRENGNMEEEADEVQEYGNMLPVEHSLELKLKNVNSALEKIKSGTYGICENCGKKISEERLQAIPEAKTCLKCGQK</sequence>
<keyword evidence="1" id="KW-0479">Metal-binding</keyword>
<evidence type="ECO:0000313" key="8">
    <source>
        <dbReference type="EMBL" id="OGZ84883.1"/>
    </source>
</evidence>
<feature type="region of interest" description="Disordered" evidence="6">
    <location>
        <begin position="33"/>
        <end position="55"/>
    </location>
</feature>
<dbReference type="SUPFAM" id="SSF57716">
    <property type="entry name" value="Glucocorticoid receptor-like (DNA-binding domain)"/>
    <property type="match status" value="1"/>
</dbReference>
<comment type="caution">
    <text evidence="8">The sequence shown here is derived from an EMBL/GenBank/DDBJ whole genome shotgun (WGS) entry which is preliminary data.</text>
</comment>
<dbReference type="PANTHER" id="PTHR33823:SF4">
    <property type="entry name" value="GENERAL STRESS PROTEIN 16O"/>
    <property type="match status" value="1"/>
</dbReference>
<dbReference type="InterPro" id="IPR000962">
    <property type="entry name" value="Znf_DskA_TraR"/>
</dbReference>
<evidence type="ECO:0000256" key="5">
    <source>
        <dbReference type="SAM" id="Coils"/>
    </source>
</evidence>
<organism evidence="8 9">
    <name type="scientific">Candidatus Staskawiczbacteria bacterium RIFOXYC1_FULL_38_18</name>
    <dbReference type="NCBI Taxonomy" id="1802229"/>
    <lineage>
        <taxon>Bacteria</taxon>
        <taxon>Candidatus Staskawicziibacteriota</taxon>
    </lineage>
</organism>
<protein>
    <recommendedName>
        <fullName evidence="7">Zinc finger DksA/TraR C4-type domain-containing protein</fullName>
    </recommendedName>
</protein>
<reference evidence="8 9" key="1">
    <citation type="journal article" date="2016" name="Nat. Commun.">
        <title>Thousands of microbial genomes shed light on interconnected biogeochemical processes in an aquifer system.</title>
        <authorList>
            <person name="Anantharaman K."/>
            <person name="Brown C.T."/>
            <person name="Hug L.A."/>
            <person name="Sharon I."/>
            <person name="Castelle C.J."/>
            <person name="Probst A.J."/>
            <person name="Thomas B.C."/>
            <person name="Singh A."/>
            <person name="Wilkins M.J."/>
            <person name="Karaoz U."/>
            <person name="Brodie E.L."/>
            <person name="Williams K.H."/>
            <person name="Hubbard S.S."/>
            <person name="Banfield J.F."/>
        </authorList>
    </citation>
    <scope>NUCLEOTIDE SEQUENCE [LARGE SCALE GENOMIC DNA]</scope>
</reference>
<dbReference type="PROSITE" id="PS51128">
    <property type="entry name" value="ZF_DKSA_2"/>
    <property type="match status" value="1"/>
</dbReference>
<feature type="domain" description="Zinc finger DksA/TraR C4-type" evidence="7">
    <location>
        <begin position="87"/>
        <end position="119"/>
    </location>
</feature>
<dbReference type="GO" id="GO:0008270">
    <property type="term" value="F:zinc ion binding"/>
    <property type="evidence" value="ECO:0007669"/>
    <property type="project" value="UniProtKB-KW"/>
</dbReference>
<keyword evidence="3" id="KW-0862">Zinc</keyword>
<evidence type="ECO:0000256" key="4">
    <source>
        <dbReference type="PROSITE-ProRule" id="PRU00510"/>
    </source>
</evidence>